<accession>A0AAU7DWL6</accession>
<dbReference type="SUPFAM" id="SSF103365">
    <property type="entry name" value="Hypothetical protein PH1602"/>
    <property type="match status" value="1"/>
</dbReference>
<dbReference type="PANTHER" id="PTHR43749:SF2">
    <property type="entry name" value="RNA-SPLICING LIGASE RTCB"/>
    <property type="match status" value="1"/>
</dbReference>
<keyword evidence="4 10" id="KW-0547">Nucleotide-binding</keyword>
<feature type="binding site" evidence="10">
    <location>
        <begin position="170"/>
        <end position="174"/>
    </location>
    <ligand>
        <name>GMP</name>
        <dbReference type="ChEBI" id="CHEBI:58115"/>
    </ligand>
</feature>
<dbReference type="GO" id="GO:0006396">
    <property type="term" value="P:RNA processing"/>
    <property type="evidence" value="ECO:0007669"/>
    <property type="project" value="InterPro"/>
</dbReference>
<comment type="cofactor">
    <cofactor evidence="11">
        <name>Mn(2+)</name>
        <dbReference type="ChEBI" id="CHEBI:29035"/>
    </cofactor>
    <text evidence="11">Binds 2 manganese ions per subunit.</text>
</comment>
<dbReference type="Gene3D" id="3.90.1860.10">
    <property type="entry name" value="tRNA-splicing ligase RtcB"/>
    <property type="match status" value="1"/>
</dbReference>
<dbReference type="EC" id="6.5.1.8" evidence="1"/>
<dbReference type="InterPro" id="IPR052915">
    <property type="entry name" value="RtcB-like"/>
</dbReference>
<comment type="catalytic activity">
    <reaction evidence="8">
        <text>a 3'-end 3'-phospho-ribonucleotide-RNA + a 5'-end dephospho-ribonucleoside-RNA + GTP = a ribonucleotidyl-ribonucleotide-RNA + GMP + diphosphate</text>
        <dbReference type="Rhea" id="RHEA:68076"/>
        <dbReference type="Rhea" id="RHEA-COMP:10463"/>
        <dbReference type="Rhea" id="RHEA-COMP:13936"/>
        <dbReference type="Rhea" id="RHEA-COMP:17355"/>
        <dbReference type="ChEBI" id="CHEBI:33019"/>
        <dbReference type="ChEBI" id="CHEBI:37565"/>
        <dbReference type="ChEBI" id="CHEBI:58115"/>
        <dbReference type="ChEBI" id="CHEBI:83062"/>
        <dbReference type="ChEBI" id="CHEBI:138284"/>
        <dbReference type="ChEBI" id="CHEBI:173118"/>
        <dbReference type="EC" id="6.5.1.8"/>
    </reaction>
</comment>
<keyword evidence="7 11" id="KW-0464">Manganese</keyword>
<sequence length="405" mass="44055">MNTKFPVALTGARASTLMWANVADIDPKAIDQLYNIARLPWVRGLRVMPDVHFGLGATVGSVIAMKDAVSPSAVGVDIGCGMIGIRTSLTASDLPDDLGKLRSKIERSIPVGFKSHKQQVTTDRLPTLVGTQPFAGSEDQFWNRFGSLHQSVQKLEGRARNQLGTLGGGNHFIEVCLDQDDRVWLQLHSGSRNLGKELAEWYICAAKGLDHNLDLPDRDLAVFLGGTPLMDSYLADIEWVQEYAARSRDVMMRLMVNQVVRAFPSKEITFDPAVNVHHNYVTTEIIDGEELIVTRKGAIRAAKGGLGLIPGSMGTGSYIVRGLGNPDSFYSASHGAGRVMSRNQAKKRFTVADLEAQTQGVECRKDAGVLDEIPGAYKDLESVIAAQSDLVEVVARLRTILCVKG</sequence>
<evidence type="ECO:0000256" key="5">
    <source>
        <dbReference type="ARBA" id="ARBA00022800"/>
    </source>
</evidence>
<protein>
    <recommendedName>
        <fullName evidence="1">3'-phosphate/5'-hydroxy nucleic acid ligase</fullName>
        <ecNumber evidence="1">6.5.1.8</ecNumber>
    </recommendedName>
</protein>
<dbReference type="GO" id="GO:0003909">
    <property type="term" value="F:DNA ligase activity"/>
    <property type="evidence" value="ECO:0007669"/>
    <property type="project" value="TreeGrafter"/>
</dbReference>
<evidence type="ECO:0000256" key="3">
    <source>
        <dbReference type="ARBA" id="ARBA00022723"/>
    </source>
</evidence>
<evidence type="ECO:0000256" key="7">
    <source>
        <dbReference type="ARBA" id="ARBA00023211"/>
    </source>
</evidence>
<feature type="binding site" evidence="10">
    <location>
        <position position="404"/>
    </location>
    <ligand>
        <name>GMP</name>
        <dbReference type="ChEBI" id="CHEBI:58115"/>
    </ligand>
</feature>
<dbReference type="EMBL" id="CP146203">
    <property type="protein sequence ID" value="XBH21121.1"/>
    <property type="molecule type" value="Genomic_DNA"/>
</dbReference>
<feature type="binding site" evidence="11">
    <location>
        <position position="278"/>
    </location>
    <ligand>
        <name>Mn(2+)</name>
        <dbReference type="ChEBI" id="CHEBI:29035"/>
        <label>2</label>
    </ligand>
</feature>
<dbReference type="InterPro" id="IPR036025">
    <property type="entry name" value="RtcB-like_sf"/>
</dbReference>
<evidence type="ECO:0000256" key="2">
    <source>
        <dbReference type="ARBA" id="ARBA00022598"/>
    </source>
</evidence>
<dbReference type="AlphaFoldDB" id="A0AAU7DWL6"/>
<keyword evidence="5" id="KW-0692">RNA repair</keyword>
<evidence type="ECO:0000256" key="10">
    <source>
        <dbReference type="PIRSR" id="PIRSR601233-2"/>
    </source>
</evidence>
<feature type="binding site" evidence="10">
    <location>
        <begin position="310"/>
        <end position="313"/>
    </location>
    <ligand>
        <name>GMP</name>
        <dbReference type="ChEBI" id="CHEBI:58115"/>
    </ligand>
</feature>
<dbReference type="InterPro" id="IPR001233">
    <property type="entry name" value="RtcB"/>
</dbReference>
<dbReference type="GO" id="GO:0030145">
    <property type="term" value="F:manganese ion binding"/>
    <property type="evidence" value="ECO:0007669"/>
    <property type="project" value="TreeGrafter"/>
</dbReference>
<organism evidence="12">
    <name type="scientific">Jonesiaceae bacterium BS-20</name>
    <dbReference type="NCBI Taxonomy" id="3120821"/>
    <lineage>
        <taxon>Bacteria</taxon>
        <taxon>Bacillati</taxon>
        <taxon>Actinomycetota</taxon>
        <taxon>Actinomycetes</taxon>
        <taxon>Micrococcales</taxon>
        <taxon>Jonesiaceae</taxon>
    </lineage>
</organism>
<reference evidence="12" key="1">
    <citation type="submission" date="2024-02" db="EMBL/GenBank/DDBJ databases">
        <title>Tomenella chthoni gen. nov. sp. nov., a member of the family Jonesiaceae isolated from bat guano.</title>
        <authorList>
            <person name="Miller S.L."/>
            <person name="King J."/>
            <person name="Sankaranarayanan K."/>
            <person name="Lawson P.A."/>
        </authorList>
    </citation>
    <scope>NUCLEOTIDE SEQUENCE</scope>
    <source>
        <strain evidence="12">BS-20</strain>
    </source>
</reference>
<dbReference type="GO" id="GO:0042245">
    <property type="term" value="P:RNA repair"/>
    <property type="evidence" value="ECO:0007669"/>
    <property type="project" value="UniProtKB-KW"/>
</dbReference>
<feature type="active site" description="GMP-histidine intermediate" evidence="9">
    <location>
        <position position="334"/>
    </location>
</feature>
<evidence type="ECO:0000256" key="4">
    <source>
        <dbReference type="ARBA" id="ARBA00022741"/>
    </source>
</evidence>
<feature type="binding site" evidence="11">
    <location>
        <position position="77"/>
    </location>
    <ligand>
        <name>Mn(2+)</name>
        <dbReference type="ChEBI" id="CHEBI:29035"/>
        <label>1</label>
    </ligand>
</feature>
<keyword evidence="6 10" id="KW-0342">GTP-binding</keyword>
<evidence type="ECO:0000256" key="9">
    <source>
        <dbReference type="PIRSR" id="PIRSR601233-1"/>
    </source>
</evidence>
<feature type="binding site" evidence="10">
    <location>
        <begin position="278"/>
        <end position="279"/>
    </location>
    <ligand>
        <name>GMP</name>
        <dbReference type="ChEBI" id="CHEBI:58115"/>
    </ligand>
</feature>
<name>A0AAU7DWL6_9MICO</name>
<feature type="binding site" evidence="10">
    <location>
        <position position="317"/>
    </location>
    <ligand>
        <name>GMP</name>
        <dbReference type="ChEBI" id="CHEBI:58115"/>
    </ligand>
</feature>
<evidence type="ECO:0000256" key="11">
    <source>
        <dbReference type="PIRSR" id="PIRSR601233-3"/>
    </source>
</evidence>
<feature type="binding site" evidence="11">
    <location>
        <position position="171"/>
    </location>
    <ligand>
        <name>Mn(2+)</name>
        <dbReference type="ChEBI" id="CHEBI:29035"/>
        <label>1</label>
    </ligand>
</feature>
<dbReference type="PANTHER" id="PTHR43749">
    <property type="entry name" value="RNA-SPLICING LIGASE RTCB"/>
    <property type="match status" value="1"/>
</dbReference>
<evidence type="ECO:0000313" key="12">
    <source>
        <dbReference type="EMBL" id="XBH21121.1"/>
    </source>
</evidence>
<evidence type="ECO:0000256" key="8">
    <source>
        <dbReference type="ARBA" id="ARBA00047746"/>
    </source>
</evidence>
<evidence type="ECO:0000256" key="1">
    <source>
        <dbReference type="ARBA" id="ARBA00012726"/>
    </source>
</evidence>
<dbReference type="Pfam" id="PF01139">
    <property type="entry name" value="RtcB"/>
    <property type="match status" value="1"/>
</dbReference>
<evidence type="ECO:0000256" key="6">
    <source>
        <dbReference type="ARBA" id="ARBA00023134"/>
    </source>
</evidence>
<dbReference type="FunFam" id="3.90.1860.10:FF:000003">
    <property type="entry name" value="RNA-splicing ligase RtcB"/>
    <property type="match status" value="1"/>
</dbReference>
<dbReference type="GO" id="GO:0170057">
    <property type="term" value="F:RNA ligase (GTP) activity"/>
    <property type="evidence" value="ECO:0007669"/>
    <property type="project" value="UniProtKB-EC"/>
</dbReference>
<proteinExistence type="predicted"/>
<feature type="binding site" evidence="10">
    <location>
        <begin position="334"/>
        <end position="337"/>
    </location>
    <ligand>
        <name>GMP</name>
        <dbReference type="ChEBI" id="CHEBI:58115"/>
    </ligand>
</feature>
<keyword evidence="3 11" id="KW-0479">Metal-binding</keyword>
<feature type="binding site" evidence="11">
    <location>
        <position position="188"/>
    </location>
    <ligand>
        <name>Mn(2+)</name>
        <dbReference type="ChEBI" id="CHEBI:29035"/>
        <label>2</label>
    </ligand>
</feature>
<dbReference type="GO" id="GO:0005525">
    <property type="term" value="F:GTP binding"/>
    <property type="evidence" value="ECO:0007669"/>
    <property type="project" value="UniProtKB-KW"/>
</dbReference>
<keyword evidence="2 12" id="KW-0436">Ligase</keyword>
<gene>
    <name evidence="12" type="ORF">V5R04_13000</name>
</gene>
<dbReference type="GO" id="GO:0006281">
    <property type="term" value="P:DNA repair"/>
    <property type="evidence" value="ECO:0007669"/>
    <property type="project" value="TreeGrafter"/>
</dbReference>